<dbReference type="EMBL" id="CP007154">
    <property type="protein sequence ID" value="AHH45187.1"/>
    <property type="molecule type" value="Genomic_DNA"/>
</dbReference>
<reference evidence="2 3" key="1">
    <citation type="journal article" date="2014" name="Genome Announc.">
        <title>Complete Genome Sequence of Mycoplasma bovoculi Strain M165/69T (ATCC 29104).</title>
        <authorList>
            <person name="Calcutt M.J."/>
            <person name="Foecking M.F."/>
        </authorList>
    </citation>
    <scope>NUCLEOTIDE SEQUENCE [LARGE SCALE GENOMIC DNA]</scope>
    <source>
        <strain evidence="2">M165/69</strain>
    </source>
</reference>
<dbReference type="Proteomes" id="UP000019229">
    <property type="component" value="Chromosome"/>
</dbReference>
<dbReference type="KEGG" id="mbc:MYB_00870"/>
<keyword evidence="1" id="KW-0472">Membrane</keyword>
<protein>
    <recommendedName>
        <fullName evidence="4">Transmembrane protein</fullName>
    </recommendedName>
</protein>
<evidence type="ECO:0000256" key="1">
    <source>
        <dbReference type="SAM" id="Phobius"/>
    </source>
</evidence>
<keyword evidence="1" id="KW-0812">Transmembrane</keyword>
<gene>
    <name evidence="2" type="ORF">MYB_00870</name>
</gene>
<name>W5UST3_9BACT</name>
<organism evidence="2 3">
    <name type="scientific">Mesomycoplasma bovoculi M165/69</name>
    <dbReference type="NCBI Taxonomy" id="743966"/>
    <lineage>
        <taxon>Bacteria</taxon>
        <taxon>Bacillati</taxon>
        <taxon>Mycoplasmatota</taxon>
        <taxon>Mycoplasmoidales</taxon>
        <taxon>Metamycoplasmataceae</taxon>
        <taxon>Mesomycoplasma</taxon>
    </lineage>
</organism>
<accession>W5UST3</accession>
<dbReference type="STRING" id="743966.MYB_00870"/>
<evidence type="ECO:0000313" key="2">
    <source>
        <dbReference type="EMBL" id="AHH45187.1"/>
    </source>
</evidence>
<keyword evidence="1" id="KW-1133">Transmembrane helix</keyword>
<evidence type="ECO:0008006" key="4">
    <source>
        <dbReference type="Google" id="ProtNLM"/>
    </source>
</evidence>
<dbReference type="RefSeq" id="WP_022935525.1">
    <property type="nucleotide sequence ID" value="NZ_CP007154.1"/>
</dbReference>
<proteinExistence type="predicted"/>
<evidence type="ECO:0000313" key="3">
    <source>
        <dbReference type="Proteomes" id="UP000019229"/>
    </source>
</evidence>
<feature type="transmembrane region" description="Helical" evidence="1">
    <location>
        <begin position="7"/>
        <end position="29"/>
    </location>
</feature>
<dbReference type="AlphaFoldDB" id="W5UST3"/>
<dbReference type="HOGENOM" id="CLU_595561_0_0_14"/>
<dbReference type="PATRIC" id="fig|743966.3.peg.173"/>
<keyword evidence="3" id="KW-1185">Reference proteome</keyword>
<sequence>MIFKKRFFILGGSALIGTLAIGVGLGIGLSTKKNFAKIEEQELFENKNETETVQETLKNMHNLWNKGIFFPTSLLKHQEDIDYFLDNLPDDLWGQYEHNTNFIKMNVSIINLSHFYLKSQLAINPNFFENNYKKWDTFFEKLKAALIKKYPNYKSAISNKLHLLYNKYKIINEDLYDKYKFINNYFTKENNNSIQNWEVNYTEEDKKQAEEKLNPLRIIWNRFPSFRWDNLLTTQGQINYFLNNLPNNLEFPSEWLRSSSLENLVAFYLNSQLAVNPNFFANDYKKISEFFEKLELSLINKYPAYRIIISEYFNIFYIQIQRNSINKNNNSSQNLISTETNYNKEDKKEVEEKLNPLKGLWNLTGIFLTKNNLLTTQGQINYFLNNLPDNIDLSSENLFAFNLLGFYLKSQLTINPNFFNDDGEKKWNEFFKKLETALIKKYPSQENDIKNMFKHNSIY</sequence>